<dbReference type="Pfam" id="PF00773">
    <property type="entry name" value="RNB"/>
    <property type="match status" value="1"/>
</dbReference>
<gene>
    <name evidence="6" type="ORF">BSTOLATCC_MIC27623</name>
</gene>
<evidence type="ECO:0000256" key="2">
    <source>
        <dbReference type="ARBA" id="ARBA00022552"/>
    </source>
</evidence>
<dbReference type="GO" id="GO:0000177">
    <property type="term" value="C:cytoplasmic exosome (RNase complex)"/>
    <property type="evidence" value="ECO:0007669"/>
    <property type="project" value="TreeGrafter"/>
</dbReference>
<dbReference type="Proteomes" id="UP001162131">
    <property type="component" value="Unassembled WGS sequence"/>
</dbReference>
<comment type="caution">
    <text evidence="6">The sequence shown here is derived from an EMBL/GenBank/DDBJ whole genome shotgun (WGS) entry which is preliminary data.</text>
</comment>
<keyword evidence="2" id="KW-0698">rRNA processing</keyword>
<dbReference type="AlphaFoldDB" id="A0AAU9J484"/>
<evidence type="ECO:0000313" key="7">
    <source>
        <dbReference type="Proteomes" id="UP001162131"/>
    </source>
</evidence>
<keyword evidence="7" id="KW-1185">Reference proteome</keyword>
<dbReference type="PANTHER" id="PTHR23355">
    <property type="entry name" value="RIBONUCLEASE"/>
    <property type="match status" value="1"/>
</dbReference>
<dbReference type="GO" id="GO:0003723">
    <property type="term" value="F:RNA binding"/>
    <property type="evidence" value="ECO:0007669"/>
    <property type="project" value="InterPro"/>
</dbReference>
<dbReference type="InterPro" id="IPR012340">
    <property type="entry name" value="NA-bd_OB-fold"/>
</dbReference>
<reference evidence="6" key="1">
    <citation type="submission" date="2021-09" db="EMBL/GenBank/DDBJ databases">
        <authorList>
            <consortium name="AG Swart"/>
            <person name="Singh M."/>
            <person name="Singh A."/>
            <person name="Seah K."/>
            <person name="Emmerich C."/>
        </authorList>
    </citation>
    <scope>NUCLEOTIDE SEQUENCE</scope>
    <source>
        <strain evidence="6">ATCC30299</strain>
    </source>
</reference>
<dbReference type="Pfam" id="PF17849">
    <property type="entry name" value="OB_Dis3"/>
    <property type="match status" value="1"/>
</dbReference>
<feature type="domain" description="RNB" evidence="5">
    <location>
        <begin position="423"/>
        <end position="755"/>
    </location>
</feature>
<evidence type="ECO:0000256" key="1">
    <source>
        <dbReference type="ARBA" id="ARBA00004123"/>
    </source>
</evidence>
<dbReference type="EMBL" id="CAJZBQ010000027">
    <property type="protein sequence ID" value="CAG9321051.1"/>
    <property type="molecule type" value="Genomic_DNA"/>
</dbReference>
<dbReference type="InterPro" id="IPR050180">
    <property type="entry name" value="RNR_Ribonuclease"/>
</dbReference>
<sequence>MEPVVISTPKKTRRGNIFSSIKQHYLRHDVPCGYSSCIHCSNLMHAPLSDTNLYFFDLEALISHITVLEEQYQCPVLTNTNTLFLQSTLLELKVKDQNLYKRVKTFIDENHFHVFLNEHRAETYIPQGTKDREYLSAIKAAEWLSSHLPQVEIKVISLRSGERCIKLEEIVKNTILADMFPVDEPAMNPIFSEHINPIQAEKMIKEGSLFEGVLHVYRNSPDSAWIRVTRNVGQSFDVAIKGIENMNRSIDGDVVAIEVLNEPMDIEEKLDHLEEVEGVDVVNIKVANVEEKPHREGRVVSILRNKQKSYCGSIRRTGVFIDNREQCLFSPVNPKLPEIKIYCANPSRLEGMRITVSIDKWDISSNLPQGHVVKILGEIEDVKTESDVILLEHDVVIKPFTQAALNCLPPRDWVLTQEEIDRRTDLRDRCVASVDPPGCKDIDDALHCKVLPNGNLEVGVHIADVTHFVLPESALDLEASERCTTVYLVERRTDMLPGILTEVLCSLVCNQDRLAFSVLWELDPKTYEIKKTTFCKSLIHSRASLSYQKAQEIIDSNVNDEMAFSLRKLLDISKHLKRQRIVAGALELASAEVKFELDTDKLKAKDMALYKTFETNSMVEEFMLLANIAVADKICEAYPAYSILRRHPSPKLDDLKKLAEKLEYLGYPLNYDSSLTLAESLNRIIRQNDPYFNTIIRMQVTRCMNQAVYFCSSEVDRHEYYHYGLAAEIYTHFTSPIRRYADILVHRLLAAAIDVKSLPEKMTDRREMGKICRRMNFRNRMSQYSERTSANLHTYLVFKGRKDVIEYDAIVTEILPNGVDVMIPKIGLEGEVELPNASEYDSRSIVVENQKISLYDHIAVHVDITFQNFRKTINLQFIRKS</sequence>
<name>A0AAU9J484_9CILI</name>
<evidence type="ECO:0000256" key="4">
    <source>
        <dbReference type="RuleBase" id="RU003901"/>
    </source>
</evidence>
<proteinExistence type="inferred from homology"/>
<dbReference type="Gene3D" id="2.40.50.690">
    <property type="match status" value="1"/>
</dbReference>
<dbReference type="Gene3D" id="3.40.50.1010">
    <property type="entry name" value="5'-nuclease"/>
    <property type="match status" value="1"/>
</dbReference>
<evidence type="ECO:0000256" key="3">
    <source>
        <dbReference type="ARBA" id="ARBA00023242"/>
    </source>
</evidence>
<evidence type="ECO:0000259" key="5">
    <source>
        <dbReference type="SMART" id="SM00955"/>
    </source>
</evidence>
<comment type="subcellular location">
    <subcellularLocation>
        <location evidence="1">Nucleus</location>
    </subcellularLocation>
</comment>
<dbReference type="InterPro" id="IPR041505">
    <property type="entry name" value="Dis3_CSD2"/>
</dbReference>
<dbReference type="Gene3D" id="2.40.50.140">
    <property type="entry name" value="Nucleic acid-binding proteins"/>
    <property type="match status" value="1"/>
</dbReference>
<dbReference type="GO" id="GO:0006364">
    <property type="term" value="P:rRNA processing"/>
    <property type="evidence" value="ECO:0007669"/>
    <property type="project" value="UniProtKB-KW"/>
</dbReference>
<dbReference type="GO" id="GO:0000175">
    <property type="term" value="F:3'-5'-RNA exonuclease activity"/>
    <property type="evidence" value="ECO:0007669"/>
    <property type="project" value="TreeGrafter"/>
</dbReference>
<comment type="similarity">
    <text evidence="4">Belongs to the RNR ribonuclease family.</text>
</comment>
<dbReference type="PANTHER" id="PTHR23355:SF35">
    <property type="entry name" value="EXOSOME COMPLEX EXONUCLEASE RRP44"/>
    <property type="match status" value="1"/>
</dbReference>
<dbReference type="SMART" id="SM00955">
    <property type="entry name" value="RNB"/>
    <property type="match status" value="1"/>
</dbReference>
<keyword evidence="3" id="KW-0539">Nucleus</keyword>
<accession>A0AAU9J484</accession>
<dbReference type="GO" id="GO:0016075">
    <property type="term" value="P:rRNA catabolic process"/>
    <property type="evidence" value="ECO:0007669"/>
    <property type="project" value="TreeGrafter"/>
</dbReference>
<dbReference type="GO" id="GO:0004519">
    <property type="term" value="F:endonuclease activity"/>
    <property type="evidence" value="ECO:0007669"/>
    <property type="project" value="TreeGrafter"/>
</dbReference>
<evidence type="ECO:0000313" key="6">
    <source>
        <dbReference type="EMBL" id="CAG9321051.1"/>
    </source>
</evidence>
<dbReference type="InterPro" id="IPR001900">
    <property type="entry name" value="RNase_II/R"/>
</dbReference>
<organism evidence="6 7">
    <name type="scientific">Blepharisma stoltei</name>
    <dbReference type="NCBI Taxonomy" id="1481888"/>
    <lineage>
        <taxon>Eukaryota</taxon>
        <taxon>Sar</taxon>
        <taxon>Alveolata</taxon>
        <taxon>Ciliophora</taxon>
        <taxon>Postciliodesmatophora</taxon>
        <taxon>Heterotrichea</taxon>
        <taxon>Heterotrichida</taxon>
        <taxon>Blepharismidae</taxon>
        <taxon>Blepharisma</taxon>
    </lineage>
</organism>
<dbReference type="PROSITE" id="PS01175">
    <property type="entry name" value="RIBONUCLEASE_II"/>
    <property type="match status" value="1"/>
</dbReference>
<dbReference type="Gene3D" id="2.40.50.700">
    <property type="match status" value="1"/>
</dbReference>
<dbReference type="GO" id="GO:0071031">
    <property type="term" value="P:nuclear mRNA surveillance of mRNA 3'-end processing"/>
    <property type="evidence" value="ECO:0007669"/>
    <property type="project" value="TreeGrafter"/>
</dbReference>
<dbReference type="InterPro" id="IPR022966">
    <property type="entry name" value="RNase_II/R_CS"/>
</dbReference>
<dbReference type="GO" id="GO:0000176">
    <property type="term" value="C:nuclear exosome (RNase complex)"/>
    <property type="evidence" value="ECO:0007669"/>
    <property type="project" value="TreeGrafter"/>
</dbReference>
<protein>
    <recommendedName>
        <fullName evidence="5">RNB domain-containing protein</fullName>
    </recommendedName>
</protein>
<dbReference type="SUPFAM" id="SSF50249">
    <property type="entry name" value="Nucleic acid-binding proteins"/>
    <property type="match status" value="2"/>
</dbReference>